<dbReference type="AlphaFoldDB" id="A0A482XWL6"/>
<dbReference type="OrthoDB" id="336342at2157"/>
<dbReference type="RefSeq" id="WP_130169105.1">
    <property type="nucleotide sequence ID" value="NZ_SHMR01000001.1"/>
</dbReference>
<proteinExistence type="predicted"/>
<name>A0A482XWL6_9EURY</name>
<sequence length="132" mass="15010">MSDGQLTFEDLLVDEQKLNENLLTETLIEYIRIGDESGDIVPQEEFEDLTNQEKVVVVLLVQHALEGLDKTEKEFLSPTDISEQSGVKKGSVYPAVRELDDEDIAQNKEGEYRIPTHNLEAAKRHLIKDNQD</sequence>
<gene>
    <name evidence="1" type="ORF">ELS17_00525</name>
</gene>
<accession>A0A482XWL6</accession>
<evidence type="ECO:0000313" key="2">
    <source>
        <dbReference type="Proteomes" id="UP000292704"/>
    </source>
</evidence>
<dbReference type="Proteomes" id="UP000292704">
    <property type="component" value="Unassembled WGS sequence"/>
</dbReference>
<protein>
    <recommendedName>
        <fullName evidence="3">Transcription regulator TrmB N-terminal domain-containing protein</fullName>
    </recommendedName>
</protein>
<reference evidence="1 2" key="1">
    <citation type="submission" date="2019-02" db="EMBL/GenBank/DDBJ databases">
        <title>Genome analysis provides insights into bioremediation potentialities and Haloocin production by Natrinema altunense strain 4.1R isolated from Chott Douz in Tunisian desert.</title>
        <authorList>
            <person name="Najjari A."/>
            <person name="Youssef N."/>
            <person name="Ben Dhia O."/>
            <person name="Ferjani R."/>
            <person name="El Hidri D."/>
            <person name="Ouzari H.I."/>
            <person name="Cherif A."/>
        </authorList>
    </citation>
    <scope>NUCLEOTIDE SEQUENCE [LARGE SCALE GENOMIC DNA]</scope>
    <source>
        <strain evidence="1 2">4.1R</strain>
    </source>
</reference>
<dbReference type="EMBL" id="SHMR01000001">
    <property type="protein sequence ID" value="RZH67991.1"/>
    <property type="molecule type" value="Genomic_DNA"/>
</dbReference>
<organism evidence="1 2">
    <name type="scientific">Natrinema altunense</name>
    <dbReference type="NCBI Taxonomy" id="222984"/>
    <lineage>
        <taxon>Archaea</taxon>
        <taxon>Methanobacteriati</taxon>
        <taxon>Methanobacteriota</taxon>
        <taxon>Stenosarchaea group</taxon>
        <taxon>Halobacteria</taxon>
        <taxon>Halobacteriales</taxon>
        <taxon>Natrialbaceae</taxon>
        <taxon>Natrinema</taxon>
    </lineage>
</organism>
<evidence type="ECO:0008006" key="3">
    <source>
        <dbReference type="Google" id="ProtNLM"/>
    </source>
</evidence>
<comment type="caution">
    <text evidence="1">The sequence shown here is derived from an EMBL/GenBank/DDBJ whole genome shotgun (WGS) entry which is preliminary data.</text>
</comment>
<evidence type="ECO:0000313" key="1">
    <source>
        <dbReference type="EMBL" id="RZH67991.1"/>
    </source>
</evidence>